<evidence type="ECO:0000313" key="2">
    <source>
        <dbReference type="EMBL" id="KAA1134088.1"/>
    </source>
</evidence>
<dbReference type="Proteomes" id="UP000325313">
    <property type="component" value="Unassembled WGS sequence"/>
</dbReference>
<accession>A0A5B0S897</accession>
<reference evidence="2 3" key="1">
    <citation type="submission" date="2019-05" db="EMBL/GenBank/DDBJ databases">
        <title>Emergence of the Ug99 lineage of the wheat stem rust pathogen through somatic hybridization.</title>
        <authorList>
            <person name="Li F."/>
            <person name="Upadhyaya N.M."/>
            <person name="Sperschneider J."/>
            <person name="Matny O."/>
            <person name="Nguyen-Phuc H."/>
            <person name="Mago R."/>
            <person name="Raley C."/>
            <person name="Miller M.E."/>
            <person name="Silverstein K.A.T."/>
            <person name="Henningsen E."/>
            <person name="Hirsch C.D."/>
            <person name="Visser B."/>
            <person name="Pretorius Z.A."/>
            <person name="Steffenson B.J."/>
            <person name="Schwessinger B."/>
            <person name="Dodds P.N."/>
            <person name="Figueroa M."/>
        </authorList>
    </citation>
    <scope>NUCLEOTIDE SEQUENCE [LARGE SCALE GENOMIC DNA]</scope>
    <source>
        <strain evidence="2 3">Ug99</strain>
    </source>
</reference>
<dbReference type="AlphaFoldDB" id="A0A5B0S897"/>
<feature type="region of interest" description="Disordered" evidence="1">
    <location>
        <begin position="64"/>
        <end position="93"/>
    </location>
</feature>
<proteinExistence type="predicted"/>
<comment type="caution">
    <text evidence="2">The sequence shown here is derived from an EMBL/GenBank/DDBJ whole genome shotgun (WGS) entry which is preliminary data.</text>
</comment>
<evidence type="ECO:0000256" key="1">
    <source>
        <dbReference type="SAM" id="MobiDB-lite"/>
    </source>
</evidence>
<sequence>MMSVSANRDTVSWSPSLRSGCQILDPEGVLPARRPGCVLVRLHPGLALPNRMGDSDSPVTLELLTSTPGLPRGSGRGKKVFPEERTPGIPGLP</sequence>
<organism evidence="2 3">
    <name type="scientific">Puccinia graminis f. sp. tritici</name>
    <dbReference type="NCBI Taxonomy" id="56615"/>
    <lineage>
        <taxon>Eukaryota</taxon>
        <taxon>Fungi</taxon>
        <taxon>Dikarya</taxon>
        <taxon>Basidiomycota</taxon>
        <taxon>Pucciniomycotina</taxon>
        <taxon>Pucciniomycetes</taxon>
        <taxon>Pucciniales</taxon>
        <taxon>Pucciniaceae</taxon>
        <taxon>Puccinia</taxon>
    </lineage>
</organism>
<dbReference type="EMBL" id="VDEP01000069">
    <property type="protein sequence ID" value="KAA1134088.1"/>
    <property type="molecule type" value="Genomic_DNA"/>
</dbReference>
<evidence type="ECO:0000313" key="3">
    <source>
        <dbReference type="Proteomes" id="UP000325313"/>
    </source>
</evidence>
<protein>
    <submittedName>
        <fullName evidence="2">Uncharacterized protein</fullName>
    </submittedName>
</protein>
<name>A0A5B0S897_PUCGR</name>
<gene>
    <name evidence="2" type="ORF">PGTUg99_025260</name>
</gene>